<evidence type="ECO:0000259" key="19">
    <source>
        <dbReference type="PROSITE" id="PS50011"/>
    </source>
</evidence>
<keyword evidence="22" id="KW-1185">Reference proteome</keyword>
<evidence type="ECO:0000256" key="18">
    <source>
        <dbReference type="SAM" id="SignalP"/>
    </source>
</evidence>
<evidence type="ECO:0000256" key="7">
    <source>
        <dbReference type="ARBA" id="ARBA00022741"/>
    </source>
</evidence>
<evidence type="ECO:0000256" key="3">
    <source>
        <dbReference type="ARBA" id="ARBA00022679"/>
    </source>
</evidence>
<dbReference type="SMART" id="SM00220">
    <property type="entry name" value="S_TKc"/>
    <property type="match status" value="1"/>
</dbReference>
<evidence type="ECO:0000256" key="13">
    <source>
        <dbReference type="ARBA" id="ARBA00023180"/>
    </source>
</evidence>
<dbReference type="PROSITE" id="PS50011">
    <property type="entry name" value="PROTEIN_KINASE_DOM"/>
    <property type="match status" value="1"/>
</dbReference>
<dbReference type="InterPro" id="IPR001245">
    <property type="entry name" value="Ser-Thr/Tyr_kinase_cat_dom"/>
</dbReference>
<dbReference type="PANTHER" id="PTHR27002">
    <property type="entry name" value="RECEPTOR-LIKE SERINE/THREONINE-PROTEIN KINASE SD1-8"/>
    <property type="match status" value="1"/>
</dbReference>
<feature type="chain" id="PRO_5044768279" evidence="18">
    <location>
        <begin position="21"/>
        <end position="663"/>
    </location>
</feature>
<dbReference type="InterPro" id="IPR017441">
    <property type="entry name" value="Protein_kinase_ATP_BS"/>
</dbReference>
<dbReference type="FunFam" id="3.30.200.20:FF:000142">
    <property type="entry name" value="Cysteine-rich receptor-like protein kinase 10"/>
    <property type="match status" value="1"/>
</dbReference>
<evidence type="ECO:0000259" key="20">
    <source>
        <dbReference type="PROSITE" id="PS51473"/>
    </source>
</evidence>
<keyword evidence="9 16" id="KW-0067">ATP-binding</keyword>
<dbReference type="PROSITE" id="PS00108">
    <property type="entry name" value="PROTEIN_KINASE_ST"/>
    <property type="match status" value="1"/>
</dbReference>
<feature type="signal peptide" evidence="18">
    <location>
        <begin position="1"/>
        <end position="20"/>
    </location>
</feature>
<evidence type="ECO:0000256" key="9">
    <source>
        <dbReference type="ARBA" id="ARBA00022840"/>
    </source>
</evidence>
<keyword evidence="3 21" id="KW-0808">Transferase</keyword>
<keyword evidence="6" id="KW-0677">Repeat</keyword>
<dbReference type="InterPro" id="IPR008271">
    <property type="entry name" value="Ser/Thr_kinase_AS"/>
</dbReference>
<keyword evidence="11 17" id="KW-0472">Membrane</keyword>
<evidence type="ECO:0000256" key="17">
    <source>
        <dbReference type="SAM" id="Phobius"/>
    </source>
</evidence>
<feature type="binding site" evidence="16">
    <location>
        <position position="360"/>
    </location>
    <ligand>
        <name>ATP</name>
        <dbReference type="ChEBI" id="CHEBI:30616"/>
    </ligand>
</feature>
<evidence type="ECO:0000256" key="10">
    <source>
        <dbReference type="ARBA" id="ARBA00022989"/>
    </source>
</evidence>
<evidence type="ECO:0000256" key="5">
    <source>
        <dbReference type="ARBA" id="ARBA00022729"/>
    </source>
</evidence>
<dbReference type="PROSITE" id="PS00107">
    <property type="entry name" value="PROTEIN_KINASE_ATP"/>
    <property type="match status" value="1"/>
</dbReference>
<dbReference type="InterPro" id="IPR011009">
    <property type="entry name" value="Kinase-like_dom_sf"/>
</dbReference>
<keyword evidence="10 17" id="KW-1133">Transmembrane helix</keyword>
<dbReference type="FunFam" id="1.10.510.10:FF:000129">
    <property type="entry name" value="cysteine-rich receptor-like protein kinase 10"/>
    <property type="match status" value="1"/>
</dbReference>
<dbReference type="EC" id="2.7.11.1" evidence="21"/>
<dbReference type="SUPFAM" id="SSF56112">
    <property type="entry name" value="Protein kinase-like (PK-like)"/>
    <property type="match status" value="1"/>
</dbReference>
<evidence type="ECO:0000256" key="12">
    <source>
        <dbReference type="ARBA" id="ARBA00023170"/>
    </source>
</evidence>
<protein>
    <submittedName>
        <fullName evidence="21">Non-specific serine/threonine protein kinase</fullName>
        <ecNumber evidence="21">2.7.11.1</ecNumber>
    </submittedName>
</protein>
<feature type="domain" description="Protein kinase" evidence="19">
    <location>
        <begin position="332"/>
        <end position="584"/>
    </location>
</feature>
<dbReference type="GO" id="GO:0005524">
    <property type="term" value="F:ATP binding"/>
    <property type="evidence" value="ECO:0007669"/>
    <property type="project" value="UniProtKB-UniRule"/>
</dbReference>
<reference evidence="21 22" key="1">
    <citation type="submission" date="2024-06" db="EMBL/GenBank/DDBJ databases">
        <title>A chromosome level genome sequence of Diviner's sage (Salvia divinorum).</title>
        <authorList>
            <person name="Ford S.A."/>
            <person name="Ro D.-K."/>
            <person name="Ness R.W."/>
            <person name="Phillips M.A."/>
        </authorList>
    </citation>
    <scope>NUCLEOTIDE SEQUENCE [LARGE SCALE GENOMIC DNA]</scope>
    <source>
        <strain evidence="21">SAF-2024a</strain>
        <tissue evidence="21">Leaf</tissue>
    </source>
</reference>
<dbReference type="InterPro" id="IPR002902">
    <property type="entry name" value="GNK2"/>
</dbReference>
<dbReference type="CDD" id="cd23509">
    <property type="entry name" value="Gnk2-like"/>
    <property type="match status" value="2"/>
</dbReference>
<evidence type="ECO:0000256" key="6">
    <source>
        <dbReference type="ARBA" id="ARBA00022737"/>
    </source>
</evidence>
<comment type="catalytic activity">
    <reaction evidence="14">
        <text>L-seryl-[protein] + ATP = O-phospho-L-seryl-[protein] + ADP + H(+)</text>
        <dbReference type="Rhea" id="RHEA:17989"/>
        <dbReference type="Rhea" id="RHEA-COMP:9863"/>
        <dbReference type="Rhea" id="RHEA-COMP:11604"/>
        <dbReference type="ChEBI" id="CHEBI:15378"/>
        <dbReference type="ChEBI" id="CHEBI:29999"/>
        <dbReference type="ChEBI" id="CHEBI:30616"/>
        <dbReference type="ChEBI" id="CHEBI:83421"/>
        <dbReference type="ChEBI" id="CHEBI:456216"/>
    </reaction>
</comment>
<comment type="caution">
    <text evidence="21">The sequence shown here is derived from an EMBL/GenBank/DDBJ whole genome shotgun (WGS) entry which is preliminary data.</text>
</comment>
<dbReference type="PROSITE" id="PS51473">
    <property type="entry name" value="GNK2"/>
    <property type="match status" value="2"/>
</dbReference>
<comment type="catalytic activity">
    <reaction evidence="15">
        <text>L-threonyl-[protein] + ATP = O-phospho-L-threonyl-[protein] + ADP + H(+)</text>
        <dbReference type="Rhea" id="RHEA:46608"/>
        <dbReference type="Rhea" id="RHEA-COMP:11060"/>
        <dbReference type="Rhea" id="RHEA-COMP:11605"/>
        <dbReference type="ChEBI" id="CHEBI:15378"/>
        <dbReference type="ChEBI" id="CHEBI:30013"/>
        <dbReference type="ChEBI" id="CHEBI:30616"/>
        <dbReference type="ChEBI" id="CHEBI:61977"/>
        <dbReference type="ChEBI" id="CHEBI:456216"/>
    </reaction>
</comment>
<keyword evidence="12" id="KW-0675">Receptor</keyword>
<evidence type="ECO:0000256" key="1">
    <source>
        <dbReference type="ARBA" id="ARBA00004167"/>
    </source>
</evidence>
<keyword evidence="2 21" id="KW-0723">Serine/threonine-protein kinase</keyword>
<dbReference type="GO" id="GO:0006950">
    <property type="term" value="P:response to stress"/>
    <property type="evidence" value="ECO:0007669"/>
    <property type="project" value="UniProtKB-ARBA"/>
</dbReference>
<name>A0ABD1FZX9_SALDI</name>
<dbReference type="CDD" id="cd14066">
    <property type="entry name" value="STKc_IRAK"/>
    <property type="match status" value="1"/>
</dbReference>
<dbReference type="InterPro" id="IPR038408">
    <property type="entry name" value="GNK2_sf"/>
</dbReference>
<evidence type="ECO:0000256" key="2">
    <source>
        <dbReference type="ARBA" id="ARBA00022527"/>
    </source>
</evidence>
<sequence length="663" mass="73835">MYPVCMILVIIIYLSSRAKAQENPFRCTSNGSYRNNSTYSANLKALLHSLSANMSDYGFHSASVGAVNGLALCRADQTLEVCRACVESASRQVLQSCPRARQAAIWYQYCSLRYSNDPIHNTQTEDRPYLLRNRQNATNGDAFKEDRARLLSDLTAQAANGTFQLKVGAGARNLSHSDFDTIYALVQCTPDLSSEDCRRCLTRIGQSLQSYIWIGFRVLGSNCIIRYEVKGFYNETRLRELGVQLVASQPAETKGNNTIPGKKDDNTEKVIIFIVVPVGATLLFAACATIIFIKRRMKWSSAYKIATSADDICNVESLQYDFRSIRAATNDFSEANKLGQGGFGAVYKGKLQNGKEIAVKRLSKDSSQGNVEFKNEVLLVAKLQHRNLVKLLGFSMEGTERVLIYEFVPNASLDKFIYDPVRSSQLDWDRRYTIIRGVAKGLLYLHEDSRLKIIHRDLKASNVLLDGDMNPNIADFGMARLFKQDETQANTSKIVGTYGYMSPEYAMHGMYSNKSDVYSFGVLVLEILSGQRCACVENEENGEDLLTLTWKKWSEGTAADMIDPVVRNGAGSERDMVRCIHIGLLCAQEKAAKRPTMALVALMLGRTKMSLPAPSEPAFYMSSRYGPVDSMSQYSKDSLKSRTGVSEGSLSVNDVSITELYPR</sequence>
<accession>A0ABD1FZX9</accession>
<evidence type="ECO:0000256" key="16">
    <source>
        <dbReference type="PROSITE-ProRule" id="PRU10141"/>
    </source>
</evidence>
<dbReference type="Gene3D" id="1.10.510.10">
    <property type="entry name" value="Transferase(Phosphotransferase) domain 1"/>
    <property type="match status" value="1"/>
</dbReference>
<dbReference type="EMBL" id="JBEAFC010000011">
    <property type="protein sequence ID" value="KAL1537404.1"/>
    <property type="molecule type" value="Genomic_DNA"/>
</dbReference>
<keyword evidence="5 18" id="KW-0732">Signal</keyword>
<dbReference type="Pfam" id="PF07714">
    <property type="entry name" value="PK_Tyr_Ser-Thr"/>
    <property type="match status" value="1"/>
</dbReference>
<evidence type="ECO:0000256" key="14">
    <source>
        <dbReference type="ARBA" id="ARBA00047558"/>
    </source>
</evidence>
<dbReference type="Gene3D" id="3.30.430.20">
    <property type="entry name" value="Gnk2 domain, C-X8-C-X2-C motif"/>
    <property type="match status" value="2"/>
</dbReference>
<dbReference type="GO" id="GO:0004674">
    <property type="term" value="F:protein serine/threonine kinase activity"/>
    <property type="evidence" value="ECO:0007669"/>
    <property type="project" value="UniProtKB-KW"/>
</dbReference>
<dbReference type="PANTHER" id="PTHR27002:SF1104">
    <property type="entry name" value="CYSTEINE-RICH RECEPTOR-LIKE PROTEIN KINASE 27-RELATED"/>
    <property type="match status" value="1"/>
</dbReference>
<evidence type="ECO:0000256" key="11">
    <source>
        <dbReference type="ARBA" id="ARBA00023136"/>
    </source>
</evidence>
<feature type="transmembrane region" description="Helical" evidence="17">
    <location>
        <begin position="270"/>
        <end position="293"/>
    </location>
</feature>
<dbReference type="Gene3D" id="3.30.200.20">
    <property type="entry name" value="Phosphorylase Kinase, domain 1"/>
    <property type="match status" value="1"/>
</dbReference>
<feature type="domain" description="Gnk2-homologous" evidence="20">
    <location>
        <begin position="125"/>
        <end position="232"/>
    </location>
</feature>
<dbReference type="InterPro" id="IPR000719">
    <property type="entry name" value="Prot_kinase_dom"/>
</dbReference>
<evidence type="ECO:0000313" key="22">
    <source>
        <dbReference type="Proteomes" id="UP001567538"/>
    </source>
</evidence>
<keyword evidence="13" id="KW-0325">Glycoprotein</keyword>
<evidence type="ECO:0000313" key="21">
    <source>
        <dbReference type="EMBL" id="KAL1537404.1"/>
    </source>
</evidence>
<dbReference type="Proteomes" id="UP001567538">
    <property type="component" value="Unassembled WGS sequence"/>
</dbReference>
<proteinExistence type="predicted"/>
<keyword evidence="8 21" id="KW-0418">Kinase</keyword>
<feature type="domain" description="Gnk2-homologous" evidence="20">
    <location>
        <begin position="21"/>
        <end position="119"/>
    </location>
</feature>
<comment type="subcellular location">
    <subcellularLocation>
        <location evidence="1">Membrane</location>
        <topology evidence="1">Single-pass membrane protein</topology>
    </subcellularLocation>
</comment>
<evidence type="ECO:0000256" key="8">
    <source>
        <dbReference type="ARBA" id="ARBA00022777"/>
    </source>
</evidence>
<keyword evidence="4 17" id="KW-0812">Transmembrane</keyword>
<dbReference type="Pfam" id="PF01657">
    <property type="entry name" value="Stress-antifung"/>
    <property type="match status" value="2"/>
</dbReference>
<evidence type="ECO:0000256" key="4">
    <source>
        <dbReference type="ARBA" id="ARBA00022692"/>
    </source>
</evidence>
<keyword evidence="7 16" id="KW-0547">Nucleotide-binding</keyword>
<organism evidence="21 22">
    <name type="scientific">Salvia divinorum</name>
    <name type="common">Maria pastora</name>
    <name type="synonym">Diviner's sage</name>
    <dbReference type="NCBI Taxonomy" id="28513"/>
    <lineage>
        <taxon>Eukaryota</taxon>
        <taxon>Viridiplantae</taxon>
        <taxon>Streptophyta</taxon>
        <taxon>Embryophyta</taxon>
        <taxon>Tracheophyta</taxon>
        <taxon>Spermatophyta</taxon>
        <taxon>Magnoliopsida</taxon>
        <taxon>eudicotyledons</taxon>
        <taxon>Gunneridae</taxon>
        <taxon>Pentapetalae</taxon>
        <taxon>asterids</taxon>
        <taxon>lamiids</taxon>
        <taxon>Lamiales</taxon>
        <taxon>Lamiaceae</taxon>
        <taxon>Nepetoideae</taxon>
        <taxon>Mentheae</taxon>
        <taxon>Salviinae</taxon>
        <taxon>Salvia</taxon>
        <taxon>Salvia subgen. Calosphace</taxon>
    </lineage>
</organism>
<dbReference type="GO" id="GO:0016020">
    <property type="term" value="C:membrane"/>
    <property type="evidence" value="ECO:0007669"/>
    <property type="project" value="UniProtKB-SubCell"/>
</dbReference>
<dbReference type="AlphaFoldDB" id="A0ABD1FZX9"/>
<gene>
    <name evidence="21" type="ORF">AAHA92_29922</name>
</gene>
<evidence type="ECO:0000256" key="15">
    <source>
        <dbReference type="ARBA" id="ARBA00047951"/>
    </source>
</evidence>